<dbReference type="Proteomes" id="UP000762676">
    <property type="component" value="Unassembled WGS sequence"/>
</dbReference>
<evidence type="ECO:0000313" key="1">
    <source>
        <dbReference type="EMBL" id="GFR89975.1"/>
    </source>
</evidence>
<evidence type="ECO:0000313" key="2">
    <source>
        <dbReference type="Proteomes" id="UP000762676"/>
    </source>
</evidence>
<dbReference type="AlphaFoldDB" id="A0AAV4H096"/>
<keyword evidence="2" id="KW-1185">Reference proteome</keyword>
<organism evidence="1 2">
    <name type="scientific">Elysia marginata</name>
    <dbReference type="NCBI Taxonomy" id="1093978"/>
    <lineage>
        <taxon>Eukaryota</taxon>
        <taxon>Metazoa</taxon>
        <taxon>Spiralia</taxon>
        <taxon>Lophotrochozoa</taxon>
        <taxon>Mollusca</taxon>
        <taxon>Gastropoda</taxon>
        <taxon>Heterobranchia</taxon>
        <taxon>Euthyneura</taxon>
        <taxon>Panpulmonata</taxon>
        <taxon>Sacoglossa</taxon>
        <taxon>Placobranchoidea</taxon>
        <taxon>Plakobranchidae</taxon>
        <taxon>Elysia</taxon>
    </lineage>
</organism>
<comment type="caution">
    <text evidence="1">The sequence shown here is derived from an EMBL/GenBank/DDBJ whole genome shotgun (WGS) entry which is preliminary data.</text>
</comment>
<accession>A0AAV4H096</accession>
<reference evidence="1 2" key="1">
    <citation type="journal article" date="2021" name="Elife">
        <title>Chloroplast acquisition without the gene transfer in kleptoplastic sea slugs, Plakobranchus ocellatus.</title>
        <authorList>
            <person name="Maeda T."/>
            <person name="Takahashi S."/>
            <person name="Yoshida T."/>
            <person name="Shimamura S."/>
            <person name="Takaki Y."/>
            <person name="Nagai Y."/>
            <person name="Toyoda A."/>
            <person name="Suzuki Y."/>
            <person name="Arimoto A."/>
            <person name="Ishii H."/>
            <person name="Satoh N."/>
            <person name="Nishiyama T."/>
            <person name="Hasebe M."/>
            <person name="Maruyama T."/>
            <person name="Minagawa J."/>
            <person name="Obokata J."/>
            <person name="Shigenobu S."/>
        </authorList>
    </citation>
    <scope>NUCLEOTIDE SEQUENCE [LARGE SCALE GENOMIC DNA]</scope>
</reference>
<dbReference type="EMBL" id="BMAT01012322">
    <property type="protein sequence ID" value="GFR89975.1"/>
    <property type="molecule type" value="Genomic_DNA"/>
</dbReference>
<name>A0AAV4H096_9GAST</name>
<proteinExistence type="predicted"/>
<sequence>MHSTTRRCCKTNSDLPYERNDPGCCLGVRHLVHFHHDNAPVHTARAVTLQTFWLATKGDCWRILAIHLTLPPVIFTYSLK</sequence>
<protein>
    <recommendedName>
        <fullName evidence="3">Tc1-like transposase DDE domain-containing protein</fullName>
    </recommendedName>
</protein>
<gene>
    <name evidence="1" type="ORF">ElyMa_006138400</name>
</gene>
<evidence type="ECO:0008006" key="3">
    <source>
        <dbReference type="Google" id="ProtNLM"/>
    </source>
</evidence>